<dbReference type="Gene3D" id="1.10.30.50">
    <property type="match status" value="1"/>
</dbReference>
<dbReference type="PANTHER" id="PTHR33877">
    <property type="entry name" value="SLL1193 PROTEIN"/>
    <property type="match status" value="1"/>
</dbReference>
<accession>A0A873WHG6</accession>
<proteinExistence type="predicted"/>
<evidence type="ECO:0000313" key="3">
    <source>
        <dbReference type="Proteomes" id="UP000663311"/>
    </source>
</evidence>
<feature type="domain" description="HNH nuclease" evidence="1">
    <location>
        <begin position="74"/>
        <end position="123"/>
    </location>
</feature>
<dbReference type="CDD" id="cd00085">
    <property type="entry name" value="HNHc"/>
    <property type="match status" value="1"/>
</dbReference>
<name>A0A873WHG6_9CAUD</name>
<dbReference type="EMBL" id="MT701596">
    <property type="protein sequence ID" value="QPB09793.1"/>
    <property type="molecule type" value="Genomic_DNA"/>
</dbReference>
<evidence type="ECO:0000259" key="1">
    <source>
        <dbReference type="SMART" id="SM00507"/>
    </source>
</evidence>
<dbReference type="GO" id="GO:0003676">
    <property type="term" value="F:nucleic acid binding"/>
    <property type="evidence" value="ECO:0007669"/>
    <property type="project" value="InterPro"/>
</dbReference>
<dbReference type="InterPro" id="IPR052892">
    <property type="entry name" value="NA-targeting_endonuclease"/>
</dbReference>
<organism evidence="2 3">
    <name type="scientific">Streptomyces phage Shady</name>
    <dbReference type="NCBI Taxonomy" id="2767585"/>
    <lineage>
        <taxon>Viruses</taxon>
        <taxon>Duplodnaviria</taxon>
        <taxon>Heunggongvirae</taxon>
        <taxon>Uroviricota</taxon>
        <taxon>Caudoviricetes</taxon>
        <taxon>Colingsworthviridae</taxon>
        <taxon>Shadyvirus</taxon>
        <taxon>Shadyvirus shady</taxon>
    </lineage>
</organism>
<dbReference type="GO" id="GO:0008270">
    <property type="term" value="F:zinc ion binding"/>
    <property type="evidence" value="ECO:0007669"/>
    <property type="project" value="InterPro"/>
</dbReference>
<protein>
    <recommendedName>
        <fullName evidence="1">HNH nuclease domain-containing protein</fullName>
    </recommendedName>
</protein>
<evidence type="ECO:0000313" key="2">
    <source>
        <dbReference type="EMBL" id="QPB09793.1"/>
    </source>
</evidence>
<dbReference type="GO" id="GO:0004519">
    <property type="term" value="F:endonuclease activity"/>
    <property type="evidence" value="ECO:0007669"/>
    <property type="project" value="InterPro"/>
</dbReference>
<dbReference type="SMART" id="SM00507">
    <property type="entry name" value="HNHc"/>
    <property type="match status" value="1"/>
</dbReference>
<dbReference type="Proteomes" id="UP000663311">
    <property type="component" value="Segment"/>
</dbReference>
<dbReference type="PANTHER" id="PTHR33877:SF2">
    <property type="entry name" value="OS07G0170200 PROTEIN"/>
    <property type="match status" value="1"/>
</dbReference>
<reference evidence="2" key="1">
    <citation type="submission" date="2020-07" db="EMBL/GenBank/DDBJ databases">
        <title>Complete genome sequence of Streptomyces phage Shady.</title>
        <authorList>
            <person name="Ortega C.A."/>
            <person name="Hernandez I."/>
            <person name="Guadalupe Vizoso-Pinto M."/>
            <person name="Clark J.D."/>
            <person name="Liu M."/>
            <person name="Burrowes B.H."/>
        </authorList>
    </citation>
    <scope>NUCLEOTIDE SEQUENCE</scope>
</reference>
<dbReference type="InterPro" id="IPR003615">
    <property type="entry name" value="HNH_nuc"/>
</dbReference>
<dbReference type="Pfam" id="PF01844">
    <property type="entry name" value="HNH"/>
    <property type="match status" value="1"/>
</dbReference>
<keyword evidence="3" id="KW-1185">Reference proteome</keyword>
<dbReference type="InterPro" id="IPR002711">
    <property type="entry name" value="HNH"/>
</dbReference>
<gene>
    <name evidence="2" type="ORF">CPT_Shady_032</name>
</gene>
<sequence length="142" mass="15653">MGTVKTCRLCGREKPAAQFLAGKAKRPSSTCGTCRGKLAAQHRRKYYAGLSTDKRNTLTHKRRAEAYGVEHEEYSRTAILARWHNKCAYCGNRAEHLDHVVPLSKGGTDTESNIVPACAPCNLSKGAKTLAEWSESFDVPPF</sequence>